<feature type="region of interest" description="Disordered" evidence="1">
    <location>
        <begin position="623"/>
        <end position="647"/>
    </location>
</feature>
<feature type="transmembrane region" description="Helical" evidence="2">
    <location>
        <begin position="452"/>
        <end position="468"/>
    </location>
</feature>
<feature type="compositionally biased region" description="Low complexity" evidence="1">
    <location>
        <begin position="627"/>
        <end position="636"/>
    </location>
</feature>
<keyword evidence="5" id="KW-1185">Reference proteome</keyword>
<dbReference type="OrthoDB" id="310870at2759"/>
<dbReference type="InterPro" id="IPR052971">
    <property type="entry name" value="TRP_calcium_channel"/>
</dbReference>
<keyword evidence="2" id="KW-1133">Transmembrane helix</keyword>
<reference evidence="4" key="1">
    <citation type="journal article" date="2020" name="Stud. Mycol.">
        <title>101 Dothideomycetes genomes: a test case for predicting lifestyles and emergence of pathogens.</title>
        <authorList>
            <person name="Haridas S."/>
            <person name="Albert R."/>
            <person name="Binder M."/>
            <person name="Bloem J."/>
            <person name="Labutti K."/>
            <person name="Salamov A."/>
            <person name="Andreopoulos B."/>
            <person name="Baker S."/>
            <person name="Barry K."/>
            <person name="Bills G."/>
            <person name="Bluhm B."/>
            <person name="Cannon C."/>
            <person name="Castanera R."/>
            <person name="Culley D."/>
            <person name="Daum C."/>
            <person name="Ezra D."/>
            <person name="Gonzalez J."/>
            <person name="Henrissat B."/>
            <person name="Kuo A."/>
            <person name="Liang C."/>
            <person name="Lipzen A."/>
            <person name="Lutzoni F."/>
            <person name="Magnuson J."/>
            <person name="Mondo S."/>
            <person name="Nolan M."/>
            <person name="Ohm R."/>
            <person name="Pangilinan J."/>
            <person name="Park H.-J."/>
            <person name="Ramirez L."/>
            <person name="Alfaro M."/>
            <person name="Sun H."/>
            <person name="Tritt A."/>
            <person name="Yoshinaga Y."/>
            <person name="Zwiers L.-H."/>
            <person name="Turgeon B."/>
            <person name="Goodwin S."/>
            <person name="Spatafora J."/>
            <person name="Crous P."/>
            <person name="Grigoriev I."/>
        </authorList>
    </citation>
    <scope>NUCLEOTIDE SEQUENCE</scope>
    <source>
        <strain evidence="4">CBS 121410</strain>
    </source>
</reference>
<feature type="domain" description="Calcium channel YVC1-like C-terminal transmembrane" evidence="3">
    <location>
        <begin position="293"/>
        <end position="582"/>
    </location>
</feature>
<dbReference type="InterPro" id="IPR056336">
    <property type="entry name" value="YVC1_C"/>
</dbReference>
<gene>
    <name evidence="4" type="ORF">K490DRAFT_69529</name>
</gene>
<evidence type="ECO:0000313" key="5">
    <source>
        <dbReference type="Proteomes" id="UP000799776"/>
    </source>
</evidence>
<dbReference type="PANTHER" id="PTHR35859">
    <property type="entry name" value="NONSELECTIVE CATION CHANNEL PROTEIN"/>
    <property type="match status" value="1"/>
</dbReference>
<sequence>MPQAQNGSSKPKWLLSSAPRVPVIHDDDSFDEVVKKLSLFFVEAITTTQSFEELRGSPQGHNLQPLIDALVADVHHIGVVAALLALKGHFVATESDDNRGIHETRGYACEFVAWQFIIRLSEREAIDYLLWELPETAEESAPEADPEASAGRQQSNGELRHEARESTDERSPLLSRPRRRSSDSNSRGSSYFGDEHALDPGDDINVSEDLVSSLAGLNALEIAAVAGGKKFLSQQVINRIVDSIWDGSIVFWESIDSKSPKKATLYNRKYHTDPFCRLRVPRYIKTAEVIFFLAFLALYFVVLLQRKFHKVTPYEILLYIWIVGFTYDEFVEYRDAGGKFYATEFWSLWDICITLIGSLFLVIRIIGLATGNDSTIDTAFDVLSLEGVFLFPRLFSMLSLNEYFGTLIPCLREMAKSFIKFLGLVLIIYLGFLTTFTLLARGNLAFNELSGLLLRVFFGASLIGFNVADQISPFMGLPLMVVFACMTNFLLISTLTGTVSNSSHKVMEHAREEYLYVYSVYVLEASSSQRLTYFLPPLNLIPLLFLRPLRLFFSADQLRSSRVVLLKITHAPHVALIWAYERGYERVWRRHPAGRSWKLQSMGGPATPRSPFPAKRNVKPAVNSPRALAAAAEGAGRSTTGHGAPRSQEMEIVLRLSSQVDELTSVIARLQQRQDDEAATAAAVRAKAAPAAAAGAAKR</sequence>
<evidence type="ECO:0000259" key="3">
    <source>
        <dbReference type="Pfam" id="PF23317"/>
    </source>
</evidence>
<feature type="transmembrane region" description="Helical" evidence="2">
    <location>
        <begin position="474"/>
        <end position="495"/>
    </location>
</feature>
<feature type="transmembrane region" description="Helical" evidence="2">
    <location>
        <begin position="347"/>
        <end position="367"/>
    </location>
</feature>
<feature type="region of interest" description="Disordered" evidence="1">
    <location>
        <begin position="137"/>
        <end position="196"/>
    </location>
</feature>
<keyword evidence="2" id="KW-0812">Transmembrane</keyword>
<dbReference type="PANTHER" id="PTHR35859:SF5">
    <property type="entry name" value="ION TRANSPORT DOMAIN-CONTAINING PROTEIN"/>
    <property type="match status" value="1"/>
</dbReference>
<comment type="caution">
    <text evidence="4">The sequence shown here is derived from an EMBL/GenBank/DDBJ whole genome shotgun (WGS) entry which is preliminary data.</text>
</comment>
<proteinExistence type="predicted"/>
<dbReference type="AlphaFoldDB" id="A0A9P4HMW8"/>
<feature type="transmembrane region" description="Helical" evidence="2">
    <location>
        <begin position="311"/>
        <end position="327"/>
    </location>
</feature>
<feature type="compositionally biased region" description="Acidic residues" evidence="1">
    <location>
        <begin position="137"/>
        <end position="146"/>
    </location>
</feature>
<feature type="transmembrane region" description="Helical" evidence="2">
    <location>
        <begin position="283"/>
        <end position="304"/>
    </location>
</feature>
<protein>
    <recommendedName>
        <fullName evidence="3">Calcium channel YVC1-like C-terminal transmembrane domain-containing protein</fullName>
    </recommendedName>
</protein>
<organism evidence="4 5">
    <name type="scientific">Saccharata proteae CBS 121410</name>
    <dbReference type="NCBI Taxonomy" id="1314787"/>
    <lineage>
        <taxon>Eukaryota</taxon>
        <taxon>Fungi</taxon>
        <taxon>Dikarya</taxon>
        <taxon>Ascomycota</taxon>
        <taxon>Pezizomycotina</taxon>
        <taxon>Dothideomycetes</taxon>
        <taxon>Dothideomycetes incertae sedis</taxon>
        <taxon>Botryosphaeriales</taxon>
        <taxon>Saccharataceae</taxon>
        <taxon>Saccharata</taxon>
    </lineage>
</organism>
<evidence type="ECO:0000256" key="2">
    <source>
        <dbReference type="SAM" id="Phobius"/>
    </source>
</evidence>
<dbReference type="EMBL" id="ML978761">
    <property type="protein sequence ID" value="KAF2083737.1"/>
    <property type="molecule type" value="Genomic_DNA"/>
</dbReference>
<accession>A0A9P4HMW8</accession>
<feature type="region of interest" description="Disordered" evidence="1">
    <location>
        <begin position="599"/>
        <end position="618"/>
    </location>
</feature>
<feature type="transmembrane region" description="Helical" evidence="2">
    <location>
        <begin position="418"/>
        <end position="440"/>
    </location>
</feature>
<dbReference type="Proteomes" id="UP000799776">
    <property type="component" value="Unassembled WGS sequence"/>
</dbReference>
<feature type="compositionally biased region" description="Basic and acidic residues" evidence="1">
    <location>
        <begin position="158"/>
        <end position="171"/>
    </location>
</feature>
<evidence type="ECO:0000313" key="4">
    <source>
        <dbReference type="EMBL" id="KAF2083737.1"/>
    </source>
</evidence>
<keyword evidence="2" id="KW-0472">Membrane</keyword>
<name>A0A9P4HMW8_9PEZI</name>
<evidence type="ECO:0000256" key="1">
    <source>
        <dbReference type="SAM" id="MobiDB-lite"/>
    </source>
</evidence>
<dbReference type="Pfam" id="PF23317">
    <property type="entry name" value="YVC1_C"/>
    <property type="match status" value="1"/>
</dbReference>